<evidence type="ECO:0000256" key="3">
    <source>
        <dbReference type="ARBA" id="ARBA00022691"/>
    </source>
</evidence>
<dbReference type="InterPro" id="IPR041698">
    <property type="entry name" value="Methyltransf_25"/>
</dbReference>
<evidence type="ECO:0000313" key="6">
    <source>
        <dbReference type="Proteomes" id="UP000244016"/>
    </source>
</evidence>
<feature type="domain" description="Methyltransferase" evidence="4">
    <location>
        <begin position="63"/>
        <end position="157"/>
    </location>
</feature>
<accession>A0A2T5G5D5</accession>
<keyword evidence="3" id="KW-0949">S-adenosyl-L-methionine</keyword>
<dbReference type="Proteomes" id="UP000244016">
    <property type="component" value="Unassembled WGS sequence"/>
</dbReference>
<dbReference type="Gene3D" id="3.40.50.150">
    <property type="entry name" value="Vaccinia Virus protein VP39"/>
    <property type="match status" value="1"/>
</dbReference>
<dbReference type="CDD" id="cd02440">
    <property type="entry name" value="AdoMet_MTases"/>
    <property type="match status" value="1"/>
</dbReference>
<dbReference type="PANTHER" id="PTHR43464:SF19">
    <property type="entry name" value="UBIQUINONE BIOSYNTHESIS O-METHYLTRANSFERASE, MITOCHONDRIAL"/>
    <property type="match status" value="1"/>
</dbReference>
<dbReference type="PANTHER" id="PTHR43464">
    <property type="entry name" value="METHYLTRANSFERASE"/>
    <property type="match status" value="1"/>
</dbReference>
<dbReference type="InterPro" id="IPR029063">
    <property type="entry name" value="SAM-dependent_MTases_sf"/>
</dbReference>
<evidence type="ECO:0000259" key="4">
    <source>
        <dbReference type="Pfam" id="PF13649"/>
    </source>
</evidence>
<dbReference type="SUPFAM" id="SSF53335">
    <property type="entry name" value="S-adenosyl-L-methionine-dependent methyltransferases"/>
    <property type="match status" value="1"/>
</dbReference>
<keyword evidence="2" id="KW-0808">Transferase</keyword>
<evidence type="ECO:0000256" key="2">
    <source>
        <dbReference type="ARBA" id="ARBA00022679"/>
    </source>
</evidence>
<dbReference type="EMBL" id="PEBW01000005">
    <property type="protein sequence ID" value="PTQ51402.1"/>
    <property type="molecule type" value="Genomic_DNA"/>
</dbReference>
<protein>
    <recommendedName>
        <fullName evidence="4">Methyltransferase domain-containing protein</fullName>
    </recommendedName>
</protein>
<gene>
    <name evidence="5" type="ORF">BLITH_1479</name>
</gene>
<dbReference type="Pfam" id="PF13649">
    <property type="entry name" value="Methyltransf_25"/>
    <property type="match status" value="1"/>
</dbReference>
<name>A0A2T5G5D5_9BACL</name>
<keyword evidence="1" id="KW-0489">Methyltransferase</keyword>
<evidence type="ECO:0000313" key="5">
    <source>
        <dbReference type="EMBL" id="PTQ51402.1"/>
    </source>
</evidence>
<dbReference type="AlphaFoldDB" id="A0A2T5G5D5"/>
<organism evidence="5 6">
    <name type="scientific">Brockia lithotrophica</name>
    <dbReference type="NCBI Taxonomy" id="933949"/>
    <lineage>
        <taxon>Bacteria</taxon>
        <taxon>Bacillati</taxon>
        <taxon>Bacillota</taxon>
        <taxon>Bacilli</taxon>
        <taxon>Bacillales</taxon>
        <taxon>Bacillales Family X. Incertae Sedis</taxon>
        <taxon>Brockia</taxon>
    </lineage>
</organism>
<comment type="caution">
    <text evidence="5">The sequence shown here is derived from an EMBL/GenBank/DDBJ whole genome shotgun (WGS) entry which is preliminary data.</text>
</comment>
<reference evidence="5 6" key="1">
    <citation type="submission" date="2017-08" db="EMBL/GenBank/DDBJ databases">
        <title>Burning lignite coal seam in the remote Altai Mountains harbors a hydrogen-driven thermophilic microbial community.</title>
        <authorList>
            <person name="Kadnikov V.V."/>
            <person name="Mardanov A.V."/>
            <person name="Ivasenko D."/>
            <person name="Beletsky A.V."/>
            <person name="Karnachuk O.V."/>
            <person name="Ravin N.V."/>
        </authorList>
    </citation>
    <scope>NUCLEOTIDE SEQUENCE [LARGE SCALE GENOMIC DNA]</scope>
    <source>
        <strain evidence="5">AL31</strain>
    </source>
</reference>
<proteinExistence type="predicted"/>
<sequence>MESFEREARRIRLAYEEYDRDLGCAGKWSPDNPGNRAIVEERESLLKQMLREHGFWPLTPFRILDVGCGTGGTLARVAEWGARPENLVGIDLLPERIARARERYPHITFYVGNAAEAPFPPESFDLVFAFTVFSSILDDRLARAVAQKIWYVLKPDGAVVWYDLRYPNPFNRKVRPLTRSKIRDLFPEAHADLRPATLLPPLARRLRSDWLPVLYPLLARIHPLKGHFLGILHKRKR</sequence>
<dbReference type="GO" id="GO:0032259">
    <property type="term" value="P:methylation"/>
    <property type="evidence" value="ECO:0007669"/>
    <property type="project" value="UniProtKB-KW"/>
</dbReference>
<dbReference type="GO" id="GO:0008168">
    <property type="term" value="F:methyltransferase activity"/>
    <property type="evidence" value="ECO:0007669"/>
    <property type="project" value="UniProtKB-KW"/>
</dbReference>
<evidence type="ECO:0000256" key="1">
    <source>
        <dbReference type="ARBA" id="ARBA00022603"/>
    </source>
</evidence>